<dbReference type="GeneID" id="108665254"/>
<dbReference type="Proteomes" id="UP000694843">
    <property type="component" value="Unplaced"/>
</dbReference>
<dbReference type="InterPro" id="IPR036291">
    <property type="entry name" value="NAD(P)-bd_dom_sf"/>
</dbReference>
<evidence type="ECO:0000256" key="1">
    <source>
        <dbReference type="ARBA" id="ARBA00001970"/>
    </source>
</evidence>
<feature type="region of interest" description="Disordered" evidence="14">
    <location>
        <begin position="1"/>
        <end position="31"/>
    </location>
</feature>
<dbReference type="Gene3D" id="3.40.50.720">
    <property type="entry name" value="NAD(P)-binding Rossmann-like Domain"/>
    <property type="match status" value="1"/>
</dbReference>
<dbReference type="InterPro" id="IPR051267">
    <property type="entry name" value="STEAP_metalloreductase"/>
</dbReference>
<evidence type="ECO:0000256" key="15">
    <source>
        <dbReference type="SAM" id="Phobius"/>
    </source>
</evidence>
<evidence type="ECO:0000256" key="14">
    <source>
        <dbReference type="SAM" id="MobiDB-lite"/>
    </source>
</evidence>
<evidence type="ECO:0000256" key="8">
    <source>
        <dbReference type="ARBA" id="ARBA00022989"/>
    </source>
</evidence>
<evidence type="ECO:0000259" key="16">
    <source>
        <dbReference type="Pfam" id="PF01794"/>
    </source>
</evidence>
<accession>A0A8B7N2N6</accession>
<keyword evidence="5" id="KW-0408">Iron</keyword>
<keyword evidence="8 15" id="KW-1133">Transmembrane helix</keyword>
<dbReference type="OMA" id="GWERNPK"/>
<evidence type="ECO:0000256" key="5">
    <source>
        <dbReference type="ARBA" id="ARBA00022496"/>
    </source>
</evidence>
<keyword evidence="7" id="KW-0967">Endosome</keyword>
<feature type="transmembrane region" description="Helical" evidence="15">
    <location>
        <begin position="442"/>
        <end position="464"/>
    </location>
</feature>
<keyword evidence="9" id="KW-0560">Oxidoreductase</keyword>
<dbReference type="Pfam" id="PF01794">
    <property type="entry name" value="Ferric_reduct"/>
    <property type="match status" value="1"/>
</dbReference>
<keyword evidence="18" id="KW-1185">Reference proteome</keyword>
<feature type="domain" description="Ferric oxidoreductase" evidence="16">
    <location>
        <begin position="293"/>
        <end position="447"/>
    </location>
</feature>
<evidence type="ECO:0000259" key="17">
    <source>
        <dbReference type="Pfam" id="PF03807"/>
    </source>
</evidence>
<feature type="transmembrane region" description="Helical" evidence="15">
    <location>
        <begin position="401"/>
        <end position="421"/>
    </location>
</feature>
<evidence type="ECO:0000313" key="19">
    <source>
        <dbReference type="RefSeq" id="XP_018007479.1"/>
    </source>
</evidence>
<sequence length="519" mass="57607">MENLGYGPDPSDPQEGRGARAIFTPPPNGVSKHLKSGVYRNGVPQFGKNHKNGAVDPEKIITVLGSGDYGRALAGRLVKSGYTVYIGSRDPSRENTIAMVKQTGAVLLHQDEALAASSMVVVAVGRDHYDSLPLARLRGKIVIDVANNTEIRRGPHYQSNAEYLQGLLPESSVVKGFNVLSAYALENGGLQGSKEVFIAGNDPDAKAAVSQVVRACGFTPVDWGTIKAARDIEDVPLKLMPSWKKPVAVVFGLFLFVSIIALFSFQICRNIQDGDWTQNWTTLFNTNFNRVIAVVALWTLAFCYLPGLLAAYVQLWRGTKYSRFPAWLGDWLKMRKQLGLLMLGMAATHACMSVAYVSPQTLSWVYEPATNIRVLVQAPNGTTFEKTEQLYNFHFNWRGELFLTLGALAMCLTVVLGITSLPSVTATMSWREFTFIQSKLGWVCLIFASFHDIFLAWNYMFLYFGCFNTLPIGPQYALYPSALCVLLKLPLLLPCVDNHLQKIRRGYERQSVRKQKNIA</sequence>
<reference evidence="19" key="1">
    <citation type="submission" date="2025-08" db="UniProtKB">
        <authorList>
            <consortium name="RefSeq"/>
        </authorList>
    </citation>
    <scope>IDENTIFICATION</scope>
    <source>
        <tissue evidence="19">Whole organism</tissue>
    </source>
</reference>
<dbReference type="Pfam" id="PF03807">
    <property type="entry name" value="F420_oxidored"/>
    <property type="match status" value="1"/>
</dbReference>
<keyword evidence="5" id="KW-0410">Iron transport</keyword>
<comment type="catalytic activity">
    <reaction evidence="13">
        <text>2 Fe(2+) + NADP(+) + H(+) = 2 Fe(3+) + NADPH</text>
        <dbReference type="Rhea" id="RHEA:71767"/>
        <dbReference type="ChEBI" id="CHEBI:15378"/>
        <dbReference type="ChEBI" id="CHEBI:29033"/>
        <dbReference type="ChEBI" id="CHEBI:29034"/>
        <dbReference type="ChEBI" id="CHEBI:57783"/>
        <dbReference type="ChEBI" id="CHEBI:58349"/>
    </reaction>
    <physiologicalReaction direction="right-to-left" evidence="13">
        <dbReference type="Rhea" id="RHEA:71769"/>
    </physiologicalReaction>
</comment>
<keyword evidence="10" id="KW-0186">Copper</keyword>
<feature type="transmembrane region" description="Helical" evidence="15">
    <location>
        <begin position="338"/>
        <end position="358"/>
    </location>
</feature>
<dbReference type="AlphaFoldDB" id="A0A8B7N2N6"/>
<comment type="subcellular location">
    <subcellularLocation>
        <location evidence="3">Endosome membrane</location>
        <topology evidence="3">Multi-pass membrane protein</topology>
    </subcellularLocation>
</comment>
<evidence type="ECO:0000256" key="13">
    <source>
        <dbReference type="ARBA" id="ARBA00049387"/>
    </source>
</evidence>
<dbReference type="GO" id="GO:0015677">
    <property type="term" value="P:copper ion import"/>
    <property type="evidence" value="ECO:0007669"/>
    <property type="project" value="TreeGrafter"/>
</dbReference>
<feature type="transmembrane region" description="Helical" evidence="15">
    <location>
        <begin position="476"/>
        <end position="496"/>
    </location>
</feature>
<dbReference type="GO" id="GO:0006826">
    <property type="term" value="P:iron ion transport"/>
    <property type="evidence" value="ECO:0007669"/>
    <property type="project" value="UniProtKB-KW"/>
</dbReference>
<dbReference type="PANTHER" id="PTHR14239">
    <property type="entry name" value="DUDULIN-RELATED"/>
    <property type="match status" value="1"/>
</dbReference>
<dbReference type="GO" id="GO:0005886">
    <property type="term" value="C:plasma membrane"/>
    <property type="evidence" value="ECO:0007669"/>
    <property type="project" value="TreeGrafter"/>
</dbReference>
<gene>
    <name evidence="19" type="primary">LOC108665254</name>
</gene>
<keyword evidence="6 15" id="KW-0812">Transmembrane</keyword>
<dbReference type="InterPro" id="IPR013130">
    <property type="entry name" value="Fe3_Rdtase_TM_dom"/>
</dbReference>
<dbReference type="SUPFAM" id="SSF51735">
    <property type="entry name" value="NAD(P)-binding Rossmann-fold domains"/>
    <property type="match status" value="1"/>
</dbReference>
<dbReference type="InterPro" id="IPR028939">
    <property type="entry name" value="P5C_Rdtase_cat_N"/>
</dbReference>
<evidence type="ECO:0000313" key="18">
    <source>
        <dbReference type="Proteomes" id="UP000694843"/>
    </source>
</evidence>
<dbReference type="OrthoDB" id="550646at2759"/>
<evidence type="ECO:0000256" key="9">
    <source>
        <dbReference type="ARBA" id="ARBA00023002"/>
    </source>
</evidence>
<keyword evidence="5" id="KW-0813">Transport</keyword>
<dbReference type="GO" id="GO:0010008">
    <property type="term" value="C:endosome membrane"/>
    <property type="evidence" value="ECO:0007669"/>
    <property type="project" value="UniProtKB-SubCell"/>
</dbReference>
<feature type="transmembrane region" description="Helical" evidence="15">
    <location>
        <begin position="247"/>
        <end position="267"/>
    </location>
</feature>
<evidence type="ECO:0000256" key="6">
    <source>
        <dbReference type="ARBA" id="ARBA00022692"/>
    </source>
</evidence>
<evidence type="ECO:0000256" key="2">
    <source>
        <dbReference type="ARBA" id="ARBA00001974"/>
    </source>
</evidence>
<name>A0A8B7N2N6_HYAAZ</name>
<keyword evidence="5" id="KW-0406">Ion transport</keyword>
<keyword evidence="11 15" id="KW-0472">Membrane</keyword>
<dbReference type="PANTHER" id="PTHR14239:SF0">
    <property type="entry name" value="F420-DEPENDENT NADP REDUCTASE"/>
    <property type="match status" value="1"/>
</dbReference>
<comment type="catalytic activity">
    <reaction evidence="12">
        <text>2 Cu(+) + NADP(+) + H(+) = 2 Cu(2+) + NADPH</text>
        <dbReference type="Rhea" id="RHEA:71771"/>
        <dbReference type="ChEBI" id="CHEBI:15378"/>
        <dbReference type="ChEBI" id="CHEBI:29036"/>
        <dbReference type="ChEBI" id="CHEBI:49552"/>
        <dbReference type="ChEBI" id="CHEBI:57783"/>
        <dbReference type="ChEBI" id="CHEBI:58349"/>
    </reaction>
    <physiologicalReaction direction="right-to-left" evidence="12">
        <dbReference type="Rhea" id="RHEA:71773"/>
    </physiologicalReaction>
</comment>
<evidence type="ECO:0000256" key="3">
    <source>
        <dbReference type="ARBA" id="ARBA00004337"/>
    </source>
</evidence>
<dbReference type="KEGG" id="hazt:108665254"/>
<dbReference type="RefSeq" id="XP_018007479.1">
    <property type="nucleotide sequence ID" value="XM_018151990.1"/>
</dbReference>
<comment type="similarity">
    <text evidence="4">Belongs to the STEAP family.</text>
</comment>
<evidence type="ECO:0000256" key="7">
    <source>
        <dbReference type="ARBA" id="ARBA00022753"/>
    </source>
</evidence>
<organism evidence="18 19">
    <name type="scientific">Hyalella azteca</name>
    <name type="common">Amphipod</name>
    <dbReference type="NCBI Taxonomy" id="294128"/>
    <lineage>
        <taxon>Eukaryota</taxon>
        <taxon>Metazoa</taxon>
        <taxon>Ecdysozoa</taxon>
        <taxon>Arthropoda</taxon>
        <taxon>Crustacea</taxon>
        <taxon>Multicrustacea</taxon>
        <taxon>Malacostraca</taxon>
        <taxon>Eumalacostraca</taxon>
        <taxon>Peracarida</taxon>
        <taxon>Amphipoda</taxon>
        <taxon>Senticaudata</taxon>
        <taxon>Talitrida</taxon>
        <taxon>Talitroidea</taxon>
        <taxon>Hyalellidae</taxon>
        <taxon>Hyalella</taxon>
    </lineage>
</organism>
<feature type="domain" description="Pyrroline-5-carboxylate reductase catalytic N-terminal" evidence="17">
    <location>
        <begin position="61"/>
        <end position="148"/>
    </location>
</feature>
<evidence type="ECO:0000256" key="4">
    <source>
        <dbReference type="ARBA" id="ARBA00007729"/>
    </source>
</evidence>
<evidence type="ECO:0000256" key="10">
    <source>
        <dbReference type="ARBA" id="ARBA00023008"/>
    </source>
</evidence>
<comment type="cofactor">
    <cofactor evidence="2">
        <name>FAD</name>
        <dbReference type="ChEBI" id="CHEBI:57692"/>
    </cofactor>
</comment>
<comment type="cofactor">
    <cofactor evidence="1">
        <name>heme b</name>
        <dbReference type="ChEBI" id="CHEBI:60344"/>
    </cofactor>
</comment>
<evidence type="ECO:0000256" key="12">
    <source>
        <dbReference type="ARBA" id="ARBA00048958"/>
    </source>
</evidence>
<dbReference type="GO" id="GO:0008823">
    <property type="term" value="F:cupric reductase (NADH) activity"/>
    <property type="evidence" value="ECO:0007669"/>
    <property type="project" value="TreeGrafter"/>
</dbReference>
<protein>
    <submittedName>
        <fullName evidence="19">Metalloreductase STEAP4</fullName>
    </submittedName>
</protein>
<proteinExistence type="inferred from homology"/>
<evidence type="ECO:0000256" key="11">
    <source>
        <dbReference type="ARBA" id="ARBA00023136"/>
    </source>
</evidence>
<dbReference type="GO" id="GO:0052851">
    <property type="term" value="F:ferric-chelate reductase (NADPH) activity"/>
    <property type="evidence" value="ECO:0007669"/>
    <property type="project" value="TreeGrafter"/>
</dbReference>
<feature type="transmembrane region" description="Helical" evidence="15">
    <location>
        <begin position="287"/>
        <end position="313"/>
    </location>
</feature>